<dbReference type="SUPFAM" id="SSF58100">
    <property type="entry name" value="Bacterial hemolysins"/>
    <property type="match status" value="1"/>
</dbReference>
<evidence type="ECO:0000256" key="1">
    <source>
        <dbReference type="SAM" id="Coils"/>
    </source>
</evidence>
<dbReference type="HOGENOM" id="CLU_703260_0_0_2"/>
<organism evidence="4 5">
    <name type="scientific">Infirmifilum uzonense</name>
    <dbReference type="NCBI Taxonomy" id="1550241"/>
    <lineage>
        <taxon>Archaea</taxon>
        <taxon>Thermoproteota</taxon>
        <taxon>Thermoprotei</taxon>
        <taxon>Thermofilales</taxon>
        <taxon>Thermofilaceae</taxon>
        <taxon>Infirmifilum</taxon>
    </lineage>
</organism>
<gene>
    <name evidence="4" type="ORF">MA03_06290</name>
</gene>
<keyword evidence="2" id="KW-0472">Membrane</keyword>
<proteinExistence type="predicted"/>
<dbReference type="InterPro" id="IPR019248">
    <property type="entry name" value="Glucodextran_C"/>
</dbReference>
<reference evidence="4 5" key="1">
    <citation type="journal article" date="2015" name="Stand. Genomic Sci.">
        <title>Complete genome sequence of and proposal of Thermofilum uzonense sp. nov. a novel hyperthermophilic crenarchaeon and emended description of the genus Thermofilum.</title>
        <authorList>
            <person name="Toshchakov S.V."/>
            <person name="Korzhenkov A.A."/>
            <person name="Samarov N.I."/>
            <person name="Mazunin I.O."/>
            <person name="Mozhey O.I."/>
            <person name="Shmyr I.S."/>
            <person name="Derbikova K.S."/>
            <person name="Taranov E.A."/>
            <person name="Dominova I.N."/>
            <person name="Bonch-Osmolovskaya E.A."/>
            <person name="Patrushev M.V."/>
            <person name="Podosokorskaya O.A."/>
            <person name="Kublanov I.V."/>
        </authorList>
    </citation>
    <scope>NUCLEOTIDE SEQUENCE [LARGE SCALE GENOMIC DNA]</scope>
    <source>
        <strain evidence="4 5">1807-2</strain>
    </source>
</reference>
<sequence>MKNLEKKQVIVLTLLLLAFTLPAIRIARAESPVIQVVDPTGDDKGPGYYGYPTADVFKPGVFDIVKFEIYTDNKTLTFKTYFKDLGGNPWGGKNGFCLQQLHIYLHTDAPANIPSRSSTIGLNVNLDPTWAWHYAILVGPCWETPPQPLPTGQCAVIYRPFDYVVQDDRLKVSVAGNAIVVQVDRGLIDYGDVGNIKNWRIIVAVASHDGFGPLKIRGVGLSKGDWNIWATATANDQQKIAIANAIKFGIEPRVMDIAVYSPEYPNGISADQQYAWLSSFDPNTKTPAVIPPLTLDLKAQLASITKERDDLKTQVSSLQGQVSTLQSQVNSLQGQIKTLQDQNKQLQDQLQTLQASTVSTTIAMGLAIVLFIIGFAVGYLFAGKKKSSSGTTAKQS</sequence>
<dbReference type="EMBL" id="CP009961">
    <property type="protein sequence ID" value="AKG38934.1"/>
    <property type="molecule type" value="Genomic_DNA"/>
</dbReference>
<dbReference type="PATRIC" id="fig|1550241.5.peg.1306"/>
<feature type="domain" description="Glucodextranase-like C-terminal" evidence="3">
    <location>
        <begin position="33"/>
        <end position="290"/>
    </location>
</feature>
<keyword evidence="1" id="KW-0175">Coiled coil</keyword>
<evidence type="ECO:0000259" key="3">
    <source>
        <dbReference type="Pfam" id="PF09985"/>
    </source>
</evidence>
<feature type="transmembrane region" description="Helical" evidence="2">
    <location>
        <begin position="362"/>
        <end position="382"/>
    </location>
</feature>
<dbReference type="STRING" id="1550241.MA03_06290"/>
<dbReference type="Gene3D" id="1.20.1170.10">
    <property type="match status" value="1"/>
</dbReference>
<dbReference type="KEGG" id="thf:MA03_06290"/>
<dbReference type="Gene3D" id="2.60.40.1190">
    <property type="match status" value="1"/>
</dbReference>
<feature type="coiled-coil region" evidence="1">
    <location>
        <begin position="301"/>
        <end position="356"/>
    </location>
</feature>
<dbReference type="Pfam" id="PF09985">
    <property type="entry name" value="Glucodextran_C"/>
    <property type="match status" value="1"/>
</dbReference>
<protein>
    <recommendedName>
        <fullName evidence="3">Glucodextranase-like C-terminal domain-containing protein</fullName>
    </recommendedName>
</protein>
<dbReference type="AlphaFoldDB" id="A0A0F7FJ01"/>
<evidence type="ECO:0000256" key="2">
    <source>
        <dbReference type="SAM" id="Phobius"/>
    </source>
</evidence>
<dbReference type="CDD" id="cd09626">
    <property type="entry name" value="DOMON_glucodextranase_like"/>
    <property type="match status" value="1"/>
</dbReference>
<name>A0A0F7FJ01_9CREN</name>
<evidence type="ECO:0000313" key="5">
    <source>
        <dbReference type="Proteomes" id="UP000067434"/>
    </source>
</evidence>
<dbReference type="SUPFAM" id="SSF49344">
    <property type="entry name" value="CBD9-like"/>
    <property type="match status" value="1"/>
</dbReference>
<dbReference type="Proteomes" id="UP000067434">
    <property type="component" value="Chromosome"/>
</dbReference>
<keyword evidence="2" id="KW-0812">Transmembrane</keyword>
<keyword evidence="5" id="KW-1185">Reference proteome</keyword>
<keyword evidence="2" id="KW-1133">Transmembrane helix</keyword>
<accession>A0A0F7FJ01</accession>
<evidence type="ECO:0000313" key="4">
    <source>
        <dbReference type="EMBL" id="AKG38934.1"/>
    </source>
</evidence>